<sequence length="89" mass="10490">MDKAGSFVLLFRYQPKYSILKALTLWSALFGLWHYLFSPFALWITRRSIFFGSMSVCVWSDAKGYRHTRFLDAHNGVCAFLRVAWCRRC</sequence>
<keyword evidence="1" id="KW-0812">Transmembrane</keyword>
<comment type="caution">
    <text evidence="2">The sequence shown here is derived from an EMBL/GenBank/DDBJ whole genome shotgun (WGS) entry which is preliminary data.</text>
</comment>
<organism evidence="2 3">
    <name type="scientific">Tothia fuscella</name>
    <dbReference type="NCBI Taxonomy" id="1048955"/>
    <lineage>
        <taxon>Eukaryota</taxon>
        <taxon>Fungi</taxon>
        <taxon>Dikarya</taxon>
        <taxon>Ascomycota</taxon>
        <taxon>Pezizomycotina</taxon>
        <taxon>Dothideomycetes</taxon>
        <taxon>Pleosporomycetidae</taxon>
        <taxon>Venturiales</taxon>
        <taxon>Cylindrosympodiaceae</taxon>
        <taxon>Tothia</taxon>
    </lineage>
</organism>
<keyword evidence="1" id="KW-0472">Membrane</keyword>
<reference evidence="2" key="1">
    <citation type="journal article" date="2020" name="Stud. Mycol.">
        <title>101 Dothideomycetes genomes: a test case for predicting lifestyles and emergence of pathogens.</title>
        <authorList>
            <person name="Haridas S."/>
            <person name="Albert R."/>
            <person name="Binder M."/>
            <person name="Bloem J."/>
            <person name="Labutti K."/>
            <person name="Salamov A."/>
            <person name="Andreopoulos B."/>
            <person name="Baker S."/>
            <person name="Barry K."/>
            <person name="Bills G."/>
            <person name="Bluhm B."/>
            <person name="Cannon C."/>
            <person name="Castanera R."/>
            <person name="Culley D."/>
            <person name="Daum C."/>
            <person name="Ezra D."/>
            <person name="Gonzalez J."/>
            <person name="Henrissat B."/>
            <person name="Kuo A."/>
            <person name="Liang C."/>
            <person name="Lipzen A."/>
            <person name="Lutzoni F."/>
            <person name="Magnuson J."/>
            <person name="Mondo S."/>
            <person name="Nolan M."/>
            <person name="Ohm R."/>
            <person name="Pangilinan J."/>
            <person name="Park H.-J."/>
            <person name="Ramirez L."/>
            <person name="Alfaro M."/>
            <person name="Sun H."/>
            <person name="Tritt A."/>
            <person name="Yoshinaga Y."/>
            <person name="Zwiers L.-H."/>
            <person name="Turgeon B."/>
            <person name="Goodwin S."/>
            <person name="Spatafora J."/>
            <person name="Crous P."/>
            <person name="Grigoriev I."/>
        </authorList>
    </citation>
    <scope>NUCLEOTIDE SEQUENCE</scope>
    <source>
        <strain evidence="2">CBS 130266</strain>
    </source>
</reference>
<keyword evidence="1" id="KW-1133">Transmembrane helix</keyword>
<evidence type="ECO:0000313" key="3">
    <source>
        <dbReference type="Proteomes" id="UP000800235"/>
    </source>
</evidence>
<name>A0A9P4U0M6_9PEZI</name>
<dbReference type="EMBL" id="MU007028">
    <property type="protein sequence ID" value="KAF2432098.1"/>
    <property type="molecule type" value="Genomic_DNA"/>
</dbReference>
<dbReference type="AlphaFoldDB" id="A0A9P4U0M6"/>
<keyword evidence="3" id="KW-1185">Reference proteome</keyword>
<evidence type="ECO:0000313" key="2">
    <source>
        <dbReference type="EMBL" id="KAF2432098.1"/>
    </source>
</evidence>
<gene>
    <name evidence="2" type="ORF">EJ08DRAFT_162800</name>
</gene>
<proteinExistence type="predicted"/>
<accession>A0A9P4U0M6</accession>
<protein>
    <submittedName>
        <fullName evidence="2">Uncharacterized protein</fullName>
    </submittedName>
</protein>
<feature type="transmembrane region" description="Helical" evidence="1">
    <location>
        <begin position="23"/>
        <end position="44"/>
    </location>
</feature>
<dbReference type="Proteomes" id="UP000800235">
    <property type="component" value="Unassembled WGS sequence"/>
</dbReference>
<evidence type="ECO:0000256" key="1">
    <source>
        <dbReference type="SAM" id="Phobius"/>
    </source>
</evidence>